<proteinExistence type="predicted"/>
<evidence type="ECO:0000313" key="2">
    <source>
        <dbReference type="Proteomes" id="UP001162162"/>
    </source>
</evidence>
<dbReference type="AlphaFoldDB" id="A0AAV8ZHX7"/>
<accession>A0AAV8ZHX7</accession>
<organism evidence="1 2">
    <name type="scientific">Aromia moschata</name>
    <dbReference type="NCBI Taxonomy" id="1265417"/>
    <lineage>
        <taxon>Eukaryota</taxon>
        <taxon>Metazoa</taxon>
        <taxon>Ecdysozoa</taxon>
        <taxon>Arthropoda</taxon>
        <taxon>Hexapoda</taxon>
        <taxon>Insecta</taxon>
        <taxon>Pterygota</taxon>
        <taxon>Neoptera</taxon>
        <taxon>Endopterygota</taxon>
        <taxon>Coleoptera</taxon>
        <taxon>Polyphaga</taxon>
        <taxon>Cucujiformia</taxon>
        <taxon>Chrysomeloidea</taxon>
        <taxon>Cerambycidae</taxon>
        <taxon>Cerambycinae</taxon>
        <taxon>Callichromatini</taxon>
        <taxon>Aromia</taxon>
    </lineage>
</organism>
<reference evidence="1" key="1">
    <citation type="journal article" date="2023" name="Insect Mol. Biol.">
        <title>Genome sequencing provides insights into the evolution of gene families encoding plant cell wall-degrading enzymes in longhorned beetles.</title>
        <authorList>
            <person name="Shin N.R."/>
            <person name="Okamura Y."/>
            <person name="Kirsch R."/>
            <person name="Pauchet Y."/>
        </authorList>
    </citation>
    <scope>NUCLEOTIDE SEQUENCE</scope>
    <source>
        <strain evidence="1">AMC_N1</strain>
    </source>
</reference>
<keyword evidence="2" id="KW-1185">Reference proteome</keyword>
<comment type="caution">
    <text evidence="1">The sequence shown here is derived from an EMBL/GenBank/DDBJ whole genome shotgun (WGS) entry which is preliminary data.</text>
</comment>
<gene>
    <name evidence="1" type="ORF">NQ318_018807</name>
</gene>
<dbReference type="Proteomes" id="UP001162162">
    <property type="component" value="Unassembled WGS sequence"/>
</dbReference>
<sequence length="46" mass="5291">MQGTNSKDTSLAVQRKPKYFLENGRITQSHWQNSWVYAVPTPVLGR</sequence>
<evidence type="ECO:0000313" key="1">
    <source>
        <dbReference type="EMBL" id="KAJ8963336.1"/>
    </source>
</evidence>
<protein>
    <submittedName>
        <fullName evidence="1">Uncharacterized protein</fullName>
    </submittedName>
</protein>
<name>A0AAV8ZHX7_9CUCU</name>
<dbReference type="EMBL" id="JAPWTK010000001">
    <property type="protein sequence ID" value="KAJ8963336.1"/>
    <property type="molecule type" value="Genomic_DNA"/>
</dbReference>